<dbReference type="UniPathway" id="UPA00246"/>
<evidence type="ECO:0000256" key="1">
    <source>
        <dbReference type="ARBA" id="ARBA00001165"/>
    </source>
</evidence>
<dbReference type="Pfam" id="PF02614">
    <property type="entry name" value="UxaC"/>
    <property type="match status" value="1"/>
</dbReference>
<evidence type="ECO:0000256" key="3">
    <source>
        <dbReference type="ARBA" id="ARBA00008397"/>
    </source>
</evidence>
<dbReference type="Gene3D" id="1.10.2020.10">
    <property type="entry name" value="uronate isomerase, domain 2, chain A"/>
    <property type="match status" value="1"/>
</dbReference>
<sequence>MSFIHEDFLLQTPYAQELYHSYAKNMPIIDYHNHLTPELLANDGHYPNMARAWLDGDHYKWRAMRALGIEEKYITGNASDQDKFLKWAEAVPYLVRNPLYHWTHLELQRFFGITDLLSKDNALEIYQTTSAKLQEKSCSALGMLQKMNVEVVCTTDDPIDDLRFHQKSRKAGHHPKMLPAFRPDKAYAIENLTAYKSYLEQLSDASGITISSYSDVLEALKNRIAHFHENGCRLADHGLEQLYFFEEGTYDIEAIFKKIGLGQRLGTGELHYYKFQTLVFLCREYHSLGWAQQFHLGPLRNVNQSMLDKLGPDTGFDSIGDKEQAYPLGKFLNLLESTDQLAKTILYNLNPSQNEVFATMAGNFNRGGIKGKIQYGSGWWYLDQLDGMEKQINTLSNLGVLSTFIGMLTDSRSLLSFPRHEYFRRLLCNILGNDIQKGLLPADLSHLGSIVQDICYNNAKDYFNFDTI</sequence>
<dbReference type="Gene3D" id="3.20.20.140">
    <property type="entry name" value="Metal-dependent hydrolases"/>
    <property type="match status" value="1"/>
</dbReference>
<dbReference type="AlphaFoldDB" id="A0A444VNQ8"/>
<dbReference type="PANTHER" id="PTHR30068:SF4">
    <property type="entry name" value="URONATE ISOMERASE"/>
    <property type="match status" value="1"/>
</dbReference>
<dbReference type="GO" id="GO:0008880">
    <property type="term" value="F:glucuronate isomerase activity"/>
    <property type="evidence" value="ECO:0007669"/>
    <property type="project" value="UniProtKB-UniRule"/>
</dbReference>
<comment type="catalytic activity">
    <reaction evidence="1 7">
        <text>D-glucuronate = D-fructuronate</text>
        <dbReference type="Rhea" id="RHEA:13049"/>
        <dbReference type="ChEBI" id="CHEBI:58720"/>
        <dbReference type="ChEBI" id="CHEBI:59863"/>
        <dbReference type="EC" id="5.3.1.12"/>
    </reaction>
</comment>
<evidence type="ECO:0000256" key="6">
    <source>
        <dbReference type="ARBA" id="ARBA00023235"/>
    </source>
</evidence>
<keyword evidence="6 7" id="KW-0413">Isomerase</keyword>
<comment type="similarity">
    <text evidence="3 7">Belongs to the metallo-dependent hydrolases superfamily. Uronate isomerase family.</text>
</comment>
<gene>
    <name evidence="7" type="primary">uxaC</name>
    <name evidence="8" type="ORF">DN53_10535</name>
</gene>
<dbReference type="EMBL" id="JJMP01000003">
    <property type="protein sequence ID" value="RYC52310.1"/>
    <property type="molecule type" value="Genomic_DNA"/>
</dbReference>
<keyword evidence="9" id="KW-1185">Reference proteome</keyword>
<name>A0A444VNQ8_9FLAO</name>
<dbReference type="InterPro" id="IPR032466">
    <property type="entry name" value="Metal_Hydrolase"/>
</dbReference>
<dbReference type="GO" id="GO:0019698">
    <property type="term" value="P:D-galacturonate catabolic process"/>
    <property type="evidence" value="ECO:0007669"/>
    <property type="project" value="TreeGrafter"/>
</dbReference>
<dbReference type="InterPro" id="IPR003766">
    <property type="entry name" value="Uronate_isomerase"/>
</dbReference>
<reference evidence="8 9" key="1">
    <citation type="submission" date="2014-04" db="EMBL/GenBank/DDBJ databases">
        <title>Whole genome of Muricauda olearia.</title>
        <authorList>
            <person name="Zhang X.-H."/>
            <person name="Tang K."/>
        </authorList>
    </citation>
    <scope>NUCLEOTIDE SEQUENCE [LARGE SCALE GENOMIC DNA]</scope>
    <source>
        <strain evidence="8 9">Th120</strain>
    </source>
</reference>
<evidence type="ECO:0000313" key="8">
    <source>
        <dbReference type="EMBL" id="RYC52310.1"/>
    </source>
</evidence>
<dbReference type="GO" id="GO:0042840">
    <property type="term" value="P:D-glucuronate catabolic process"/>
    <property type="evidence" value="ECO:0007669"/>
    <property type="project" value="TreeGrafter"/>
</dbReference>
<comment type="caution">
    <text evidence="8">The sequence shown here is derived from an EMBL/GenBank/DDBJ whole genome shotgun (WGS) entry which is preliminary data.</text>
</comment>
<comment type="pathway">
    <text evidence="2 7">Carbohydrate metabolism; pentose and glucuronate interconversion.</text>
</comment>
<evidence type="ECO:0000256" key="7">
    <source>
        <dbReference type="HAMAP-Rule" id="MF_00675"/>
    </source>
</evidence>
<evidence type="ECO:0000256" key="2">
    <source>
        <dbReference type="ARBA" id="ARBA00004892"/>
    </source>
</evidence>
<accession>A0A444VNQ8</accession>
<dbReference type="Proteomes" id="UP000290261">
    <property type="component" value="Unassembled WGS sequence"/>
</dbReference>
<protein>
    <recommendedName>
        <fullName evidence="5 7">Uronate isomerase</fullName>
        <ecNumber evidence="4 7">5.3.1.12</ecNumber>
    </recommendedName>
    <alternativeName>
        <fullName evidence="7">Glucuronate isomerase</fullName>
    </alternativeName>
    <alternativeName>
        <fullName evidence="7">Uronic isomerase</fullName>
    </alternativeName>
</protein>
<organism evidence="8 9">
    <name type="scientific">Flagellimonas olearia</name>
    <dbReference type="NCBI Taxonomy" id="552546"/>
    <lineage>
        <taxon>Bacteria</taxon>
        <taxon>Pseudomonadati</taxon>
        <taxon>Bacteroidota</taxon>
        <taxon>Flavobacteriia</taxon>
        <taxon>Flavobacteriales</taxon>
        <taxon>Flavobacteriaceae</taxon>
        <taxon>Flagellimonas</taxon>
    </lineage>
</organism>
<comment type="catalytic activity">
    <reaction evidence="7">
        <text>aldehydo-D-galacturonate = keto-D-tagaturonate</text>
        <dbReference type="Rhea" id="RHEA:27702"/>
        <dbReference type="ChEBI" id="CHEBI:12952"/>
        <dbReference type="ChEBI" id="CHEBI:17886"/>
    </reaction>
</comment>
<proteinExistence type="inferred from homology"/>
<dbReference type="RefSeq" id="WP_129653836.1">
    <property type="nucleotide sequence ID" value="NZ_ML142908.1"/>
</dbReference>
<evidence type="ECO:0000256" key="4">
    <source>
        <dbReference type="ARBA" id="ARBA00012546"/>
    </source>
</evidence>
<dbReference type="SUPFAM" id="SSF51556">
    <property type="entry name" value="Metallo-dependent hydrolases"/>
    <property type="match status" value="1"/>
</dbReference>
<evidence type="ECO:0000256" key="5">
    <source>
        <dbReference type="ARBA" id="ARBA00020555"/>
    </source>
</evidence>
<dbReference type="EC" id="5.3.1.12" evidence="4 7"/>
<dbReference type="NCBIfam" id="NF002794">
    <property type="entry name" value="PRK02925.1"/>
    <property type="match status" value="1"/>
</dbReference>
<dbReference type="HAMAP" id="MF_00675">
    <property type="entry name" value="UxaC"/>
    <property type="match status" value="1"/>
</dbReference>
<dbReference type="PANTHER" id="PTHR30068">
    <property type="entry name" value="URONATE ISOMERASE"/>
    <property type="match status" value="1"/>
</dbReference>
<evidence type="ECO:0000313" key="9">
    <source>
        <dbReference type="Proteomes" id="UP000290261"/>
    </source>
</evidence>